<dbReference type="OrthoDB" id="6194859at2"/>
<keyword evidence="6" id="KW-1185">Reference proteome</keyword>
<dbReference type="SMART" id="SM00342">
    <property type="entry name" value="HTH_ARAC"/>
    <property type="match status" value="1"/>
</dbReference>
<name>A0A5C9A103_9GAMM</name>
<proteinExistence type="predicted"/>
<dbReference type="PANTHER" id="PTHR47894">
    <property type="entry name" value="HTH-TYPE TRANSCRIPTIONAL REGULATOR GADX"/>
    <property type="match status" value="1"/>
</dbReference>
<dbReference type="PRINTS" id="PR00032">
    <property type="entry name" value="HTHARAC"/>
</dbReference>
<dbReference type="InterPro" id="IPR009057">
    <property type="entry name" value="Homeodomain-like_sf"/>
</dbReference>
<dbReference type="AlphaFoldDB" id="A0A5C9A103"/>
<evidence type="ECO:0000313" key="6">
    <source>
        <dbReference type="Proteomes" id="UP000321933"/>
    </source>
</evidence>
<dbReference type="SUPFAM" id="SSF46689">
    <property type="entry name" value="Homeodomain-like"/>
    <property type="match status" value="1"/>
</dbReference>
<dbReference type="Pfam" id="PF12833">
    <property type="entry name" value="HTH_18"/>
    <property type="match status" value="1"/>
</dbReference>
<evidence type="ECO:0000256" key="3">
    <source>
        <dbReference type="ARBA" id="ARBA00023163"/>
    </source>
</evidence>
<evidence type="ECO:0000259" key="4">
    <source>
        <dbReference type="PROSITE" id="PS01124"/>
    </source>
</evidence>
<accession>A0A5C9A103</accession>
<reference evidence="5 6" key="1">
    <citation type="submission" date="2019-08" db="EMBL/GenBank/DDBJ databases">
        <title>Parahaliea maris sp. nov., isolated from the surface seawater.</title>
        <authorList>
            <person name="Liu Y."/>
        </authorList>
    </citation>
    <scope>NUCLEOTIDE SEQUENCE [LARGE SCALE GENOMIC DNA]</scope>
    <source>
        <strain evidence="5 6">S2-26</strain>
    </source>
</reference>
<dbReference type="PANTHER" id="PTHR47894:SF1">
    <property type="entry name" value="HTH-TYPE TRANSCRIPTIONAL REGULATOR VQSM"/>
    <property type="match status" value="1"/>
</dbReference>
<sequence length="340" mass="38104">MTGDSQQDASVMGAFILPVATALRLRGEDPLEVMASIGLDPAQVANPEWRVPEVQWQQLLQRGVAVTGDESFGLFAALQLRPQVLRSLGLAWLASDTIYDGLRRMIRFSQLLTTGSELRLEEDDELVRVYSHHAEGLGDMVPCAVDFGLAVIVRMCRLTVGEYLAPVSVEMTRPSPADSYRWEYQFAAPVRFSGPENCLCWSRSDIEEPLVTGDPNLARVNDEHSQAYLDGFLSHSTSRDVVGRIIERLPDGPPSQRQIADAMHLSNRTLQRKLKEEGTSFMDLLQDTRLQLARKYLRSPGRSVVETAYLLGFSEPSTFSRAFKRWTGQAPADYREQSNR</sequence>
<feature type="domain" description="HTH araC/xylS-type" evidence="4">
    <location>
        <begin position="239"/>
        <end position="337"/>
    </location>
</feature>
<dbReference type="PROSITE" id="PS01124">
    <property type="entry name" value="HTH_ARAC_FAMILY_2"/>
    <property type="match status" value="1"/>
</dbReference>
<dbReference type="InterPro" id="IPR018060">
    <property type="entry name" value="HTH_AraC"/>
</dbReference>
<dbReference type="InterPro" id="IPR020449">
    <property type="entry name" value="Tscrpt_reg_AraC-type_HTH"/>
</dbReference>
<dbReference type="Proteomes" id="UP000321933">
    <property type="component" value="Unassembled WGS sequence"/>
</dbReference>
<dbReference type="GO" id="GO:0005829">
    <property type="term" value="C:cytosol"/>
    <property type="evidence" value="ECO:0007669"/>
    <property type="project" value="TreeGrafter"/>
</dbReference>
<dbReference type="InterPro" id="IPR018062">
    <property type="entry name" value="HTH_AraC-typ_CS"/>
</dbReference>
<dbReference type="GO" id="GO:0000976">
    <property type="term" value="F:transcription cis-regulatory region binding"/>
    <property type="evidence" value="ECO:0007669"/>
    <property type="project" value="TreeGrafter"/>
</dbReference>
<comment type="caution">
    <text evidence="5">The sequence shown here is derived from an EMBL/GenBank/DDBJ whole genome shotgun (WGS) entry which is preliminary data.</text>
</comment>
<dbReference type="InterPro" id="IPR032687">
    <property type="entry name" value="AraC-type_N"/>
</dbReference>
<protein>
    <submittedName>
        <fullName evidence="5">AraC family transcriptional regulator</fullName>
    </submittedName>
</protein>
<dbReference type="GO" id="GO:0003700">
    <property type="term" value="F:DNA-binding transcription factor activity"/>
    <property type="evidence" value="ECO:0007669"/>
    <property type="project" value="InterPro"/>
</dbReference>
<gene>
    <name evidence="5" type="ORF">FVW59_05395</name>
</gene>
<keyword evidence="1" id="KW-0805">Transcription regulation</keyword>
<evidence type="ECO:0000256" key="1">
    <source>
        <dbReference type="ARBA" id="ARBA00023015"/>
    </source>
</evidence>
<evidence type="ECO:0000256" key="2">
    <source>
        <dbReference type="ARBA" id="ARBA00023125"/>
    </source>
</evidence>
<keyword evidence="2" id="KW-0238">DNA-binding</keyword>
<dbReference type="Pfam" id="PF12625">
    <property type="entry name" value="Arabinose_bd"/>
    <property type="match status" value="1"/>
</dbReference>
<evidence type="ECO:0000313" key="5">
    <source>
        <dbReference type="EMBL" id="TXS93277.1"/>
    </source>
</evidence>
<dbReference type="RefSeq" id="WP_148063213.1">
    <property type="nucleotide sequence ID" value="NZ_VRYZ01000002.1"/>
</dbReference>
<keyword evidence="3" id="KW-0804">Transcription</keyword>
<organism evidence="5 6">
    <name type="scientific">Parahaliea aestuarii</name>
    <dbReference type="NCBI Taxonomy" id="1852021"/>
    <lineage>
        <taxon>Bacteria</taxon>
        <taxon>Pseudomonadati</taxon>
        <taxon>Pseudomonadota</taxon>
        <taxon>Gammaproteobacteria</taxon>
        <taxon>Cellvibrionales</taxon>
        <taxon>Halieaceae</taxon>
        <taxon>Parahaliea</taxon>
    </lineage>
</organism>
<dbReference type="Gene3D" id="1.10.10.60">
    <property type="entry name" value="Homeodomain-like"/>
    <property type="match status" value="1"/>
</dbReference>
<dbReference type="EMBL" id="VRYZ01000002">
    <property type="protein sequence ID" value="TXS93277.1"/>
    <property type="molecule type" value="Genomic_DNA"/>
</dbReference>
<dbReference type="PROSITE" id="PS00041">
    <property type="entry name" value="HTH_ARAC_FAMILY_1"/>
    <property type="match status" value="1"/>
</dbReference>